<dbReference type="Proteomes" id="UP000499080">
    <property type="component" value="Unassembled WGS sequence"/>
</dbReference>
<evidence type="ECO:0000256" key="1">
    <source>
        <dbReference type="SAM" id="MobiDB-lite"/>
    </source>
</evidence>
<proteinExistence type="predicted"/>
<name>A0A4Y2U2A1_ARAVE</name>
<evidence type="ECO:0000313" key="3">
    <source>
        <dbReference type="Proteomes" id="UP000499080"/>
    </source>
</evidence>
<dbReference type="EMBL" id="BGPR01033122">
    <property type="protein sequence ID" value="GBO06958.1"/>
    <property type="molecule type" value="Genomic_DNA"/>
</dbReference>
<organism evidence="2 3">
    <name type="scientific">Araneus ventricosus</name>
    <name type="common">Orbweaver spider</name>
    <name type="synonym">Epeira ventricosa</name>
    <dbReference type="NCBI Taxonomy" id="182803"/>
    <lineage>
        <taxon>Eukaryota</taxon>
        <taxon>Metazoa</taxon>
        <taxon>Ecdysozoa</taxon>
        <taxon>Arthropoda</taxon>
        <taxon>Chelicerata</taxon>
        <taxon>Arachnida</taxon>
        <taxon>Araneae</taxon>
        <taxon>Araneomorphae</taxon>
        <taxon>Entelegynae</taxon>
        <taxon>Araneoidea</taxon>
        <taxon>Araneidae</taxon>
        <taxon>Araneus</taxon>
    </lineage>
</organism>
<comment type="caution">
    <text evidence="2">The sequence shown here is derived from an EMBL/GenBank/DDBJ whole genome shotgun (WGS) entry which is preliminary data.</text>
</comment>
<feature type="region of interest" description="Disordered" evidence="1">
    <location>
        <begin position="93"/>
        <end position="132"/>
    </location>
</feature>
<gene>
    <name evidence="2" type="ORF">AVEN_113282_1</name>
</gene>
<evidence type="ECO:0000313" key="2">
    <source>
        <dbReference type="EMBL" id="GBO06958.1"/>
    </source>
</evidence>
<sequence length="132" mass="15415">MRYTKFLQKGFEMGRGTLAAHLPRGVPRQRFDLRQRRQRGTPNEHSIHAQMRRRSNLRRRMLYREEKVQEVYVQEDFADFEANQHLMREILTAPAASSSSTSRKVGGKERLGCKKPEPITHRPIPTSGQPVF</sequence>
<protein>
    <submittedName>
        <fullName evidence="2">Uncharacterized protein</fullName>
    </submittedName>
</protein>
<dbReference type="AlphaFoldDB" id="A0A4Y2U2A1"/>
<keyword evidence="3" id="KW-1185">Reference proteome</keyword>
<feature type="compositionally biased region" description="Low complexity" evidence="1">
    <location>
        <begin position="93"/>
        <end position="102"/>
    </location>
</feature>
<feature type="compositionally biased region" description="Basic and acidic residues" evidence="1">
    <location>
        <begin position="106"/>
        <end position="120"/>
    </location>
</feature>
<accession>A0A4Y2U2A1</accession>
<reference evidence="2 3" key="1">
    <citation type="journal article" date="2019" name="Sci. Rep.">
        <title>Orb-weaving spider Araneus ventricosus genome elucidates the spidroin gene catalogue.</title>
        <authorList>
            <person name="Kono N."/>
            <person name="Nakamura H."/>
            <person name="Ohtoshi R."/>
            <person name="Moran D.A.P."/>
            <person name="Shinohara A."/>
            <person name="Yoshida Y."/>
            <person name="Fujiwara M."/>
            <person name="Mori M."/>
            <person name="Tomita M."/>
            <person name="Arakawa K."/>
        </authorList>
    </citation>
    <scope>NUCLEOTIDE SEQUENCE [LARGE SCALE GENOMIC DNA]</scope>
</reference>